<dbReference type="Gene3D" id="6.10.140.2190">
    <property type="match status" value="1"/>
</dbReference>
<proteinExistence type="predicted"/>
<evidence type="ECO:0000313" key="3">
    <source>
        <dbReference type="EMBL" id="RBP13435.1"/>
    </source>
</evidence>
<gene>
    <name evidence="3" type="ORF">DFQ50_102168</name>
</gene>
<dbReference type="SUPFAM" id="SSF69349">
    <property type="entry name" value="Phage fibre proteins"/>
    <property type="match status" value="1"/>
</dbReference>
<reference evidence="3 4" key="1">
    <citation type="submission" date="2018-06" db="EMBL/GenBank/DDBJ databases">
        <title>Genomic Encyclopedia of Type Strains, Phase IV (KMG-IV): sequencing the most valuable type-strain genomes for metagenomic binning, comparative biology and taxonomic classification.</title>
        <authorList>
            <person name="Goeker M."/>
        </authorList>
    </citation>
    <scope>NUCLEOTIDE SEQUENCE [LARGE SCALE GENOMIC DNA]</scope>
    <source>
        <strain evidence="3 4">DSM 27453</strain>
    </source>
</reference>
<dbReference type="EMBL" id="QNRL01000002">
    <property type="protein sequence ID" value="RBP13435.1"/>
    <property type="molecule type" value="Genomic_DNA"/>
</dbReference>
<dbReference type="Pfam" id="PF13884">
    <property type="entry name" value="Peptidase_S74"/>
    <property type="match status" value="1"/>
</dbReference>
<name>A0ABX9G3L2_9ENTR</name>
<dbReference type="CDD" id="cd19958">
    <property type="entry name" value="pyocin_knob"/>
    <property type="match status" value="1"/>
</dbReference>
<evidence type="ECO:0000256" key="1">
    <source>
        <dbReference type="SAM" id="Coils"/>
    </source>
</evidence>
<accession>A0ABX9G3L2</accession>
<sequence length="1018" mass="106651">MSNDIFTGNNFKLFYNNDTANRIPDNAGNEEINELAAMPSFGIESEIQTLETYDSEYSSKLAAEQNVDNIDITVNYIPDDETHAFLDAATESQKEFQLTLRYNIEDGLINYSMVNGQIQSANVSGDKDTVVMKTYSFVPTDVITRDGTALASAALVEGSYGVGSNGGDVPQYQPERPLGNSFIKIPASQVGNPSSADMMGVGLIDGTTFSSIAMTKTGSLAIYAKNQTTAWQRILTTNLGDTKYVALTGDQTIAGNKTFSGNVKVNSLISANKITGADVEATGAITGESIKATTSTLGVASAGSLTLGQALTVGNGGTGAKTAAEARTNLGVKAAGTFDIVPVANGGTGASTVAQAQVNLGIVTSTAMDGKYLIKASNLSDLTNVANARTNLGLGTSAVINTGTSGATIPLLSTDNTWSNNQNFNGNQNRFSANSSTGGGIEIGSTVAASTSYIDFHSSGSTVDYDARIQSTGGSTTAAGAGQMNINAASLHFNGVLTLTNKLAITEGGTGANSVEGARNNIQAMYRSQTALGTTNLDTLGAAQSGFYYQTANVNATTANKYPIAQAGGLYVYPTGAGTVQACVQEYTAYYNNRKFRRVLAGSEGWTGWKEYLTDDQLGTTIPTLDGGNQWNGSQVIKTGGLQVGTYNTSTVGFELGSQTTVAGSFIDFHSSGTGNDYDARIYCGGGASAVGQGLMTFSNGGSYFSSLITTPGINVTGTTAKFVSNAGNPMTITSANPCLSFIETDATPANSTYLFVADGGSFRLNRDSTGGVALFNYLRTTNTMSFAGVTTALGNTTVAGTLEIGTMAATGAINATNRITCGGTSAGTDAIMLRSNGSASYTCNLAANGVVRIRAGFSDTVGNYGFQTYTAAGSPQYWISLPLGGGALALQGTSGRDYKEDIVEAKTDEALERILSQKMVNFVYKDDEQKRQRFGIIAEESEINTPQYVKHNPEIYDEVLDEEGNIVEQLTRDRPSIDVNPIVMDLMGSVQSLKKDNDYQQSQIDELKALVQQLMNK</sequence>
<dbReference type="InterPro" id="IPR030392">
    <property type="entry name" value="S74_ICA"/>
</dbReference>
<dbReference type="Proteomes" id="UP000253201">
    <property type="component" value="Unassembled WGS sequence"/>
</dbReference>
<feature type="coiled-coil region" evidence="1">
    <location>
        <begin position="991"/>
        <end position="1018"/>
    </location>
</feature>
<dbReference type="PROSITE" id="PS51688">
    <property type="entry name" value="ICA"/>
    <property type="match status" value="1"/>
</dbReference>
<protein>
    <submittedName>
        <fullName evidence="3">Endosialidase-like protein</fullName>
    </submittedName>
</protein>
<evidence type="ECO:0000313" key="4">
    <source>
        <dbReference type="Proteomes" id="UP000253201"/>
    </source>
</evidence>
<comment type="caution">
    <text evidence="3">The sequence shown here is derived from an EMBL/GenBank/DDBJ whole genome shotgun (WGS) entry which is preliminary data.</text>
</comment>
<evidence type="ECO:0000259" key="2">
    <source>
        <dbReference type="PROSITE" id="PS51688"/>
    </source>
</evidence>
<feature type="domain" description="Peptidase S74" evidence="2">
    <location>
        <begin position="895"/>
        <end position="1012"/>
    </location>
</feature>
<dbReference type="RefSeq" id="WP_167405863.1">
    <property type="nucleotide sequence ID" value="NZ_QNRL01000002.1"/>
</dbReference>
<keyword evidence="4" id="KW-1185">Reference proteome</keyword>
<keyword evidence="1" id="KW-0175">Coiled coil</keyword>
<organism evidence="3 4">
    <name type="scientific">Pseudocitrobacter faecalis</name>
    <dbReference type="NCBI Taxonomy" id="1398493"/>
    <lineage>
        <taxon>Bacteria</taxon>
        <taxon>Pseudomonadati</taxon>
        <taxon>Pseudomonadota</taxon>
        <taxon>Gammaproteobacteria</taxon>
        <taxon>Enterobacterales</taxon>
        <taxon>Enterobacteriaceae</taxon>
        <taxon>Pseudocitrobacter</taxon>
    </lineage>
</organism>